<dbReference type="Pfam" id="PF01925">
    <property type="entry name" value="TauE"/>
    <property type="match status" value="1"/>
</dbReference>
<evidence type="ECO:0000256" key="1">
    <source>
        <dbReference type="ARBA" id="ARBA00004141"/>
    </source>
</evidence>
<evidence type="ECO:0000256" key="2">
    <source>
        <dbReference type="ARBA" id="ARBA00022692"/>
    </source>
</evidence>
<feature type="transmembrane region" description="Helical" evidence="5">
    <location>
        <begin position="259"/>
        <end position="279"/>
    </location>
</feature>
<feature type="transmembrane region" description="Helical" evidence="5">
    <location>
        <begin position="151"/>
        <end position="172"/>
    </location>
</feature>
<feature type="transmembrane region" description="Helical" evidence="5">
    <location>
        <begin position="53"/>
        <end position="72"/>
    </location>
</feature>
<accession>A0ABS8XQP8</accession>
<name>A0ABS8XQP8_9BURK</name>
<evidence type="ECO:0000313" key="6">
    <source>
        <dbReference type="EMBL" id="MCE4555064.1"/>
    </source>
</evidence>
<keyword evidence="2 5" id="KW-0812">Transmembrane</keyword>
<dbReference type="InterPro" id="IPR002781">
    <property type="entry name" value="TM_pro_TauE-like"/>
</dbReference>
<comment type="subcellular location">
    <subcellularLocation>
        <location evidence="5">Cell membrane</location>
        <topology evidence="5">Multi-pass membrane protein</topology>
    </subcellularLocation>
    <subcellularLocation>
        <location evidence="1">Membrane</location>
        <topology evidence="1">Multi-pass membrane protein</topology>
    </subcellularLocation>
</comment>
<evidence type="ECO:0000313" key="7">
    <source>
        <dbReference type="Proteomes" id="UP001200741"/>
    </source>
</evidence>
<dbReference type="EMBL" id="JAJTWU010000004">
    <property type="protein sequence ID" value="MCE4555064.1"/>
    <property type="molecule type" value="Genomic_DNA"/>
</dbReference>
<comment type="caution">
    <text evidence="6">The sequence shown here is derived from an EMBL/GenBank/DDBJ whole genome shotgun (WGS) entry which is preliminary data.</text>
</comment>
<evidence type="ECO:0000256" key="3">
    <source>
        <dbReference type="ARBA" id="ARBA00022989"/>
    </source>
</evidence>
<comment type="similarity">
    <text evidence="5">Belongs to the 4-toluene sulfonate uptake permease (TSUP) (TC 2.A.102) family.</text>
</comment>
<feature type="transmembrane region" description="Helical" evidence="5">
    <location>
        <begin position="184"/>
        <end position="205"/>
    </location>
</feature>
<dbReference type="PANTHER" id="PTHR43701">
    <property type="entry name" value="MEMBRANE TRANSPORTER PROTEIN MJ0441-RELATED"/>
    <property type="match status" value="1"/>
</dbReference>
<gene>
    <name evidence="6" type="ORF">LXT13_11595</name>
</gene>
<dbReference type="InterPro" id="IPR051598">
    <property type="entry name" value="TSUP/Inactive_protease-like"/>
</dbReference>
<protein>
    <recommendedName>
        <fullName evidence="5">Probable membrane transporter protein</fullName>
    </recommendedName>
</protein>
<feature type="transmembrane region" description="Helical" evidence="5">
    <location>
        <begin position="119"/>
        <end position="139"/>
    </location>
</feature>
<keyword evidence="7" id="KW-1185">Reference proteome</keyword>
<sequence>MVKVARGNGRDDLLNSAPDGAEGLHAGLAAGIPGGVDVLPVGLRGMTHKMAQVFAAGAAIGTLGGLIGLGGAEFRLPVMIGMFGFAALHAVILKKPMSLAVVAAALLFRIRAAPLDMVLAHWPVVVNLLAGSLAGAWLGAGWATRMRHQTLYKIIAALLLLIAVALVAGHSLPGHGKPLLVGPAQWVAGLLAGFGIGVVASLMGVAGGELLIPTLVLLFGTEIKLAGSLSLAASLPTMIVGFTRYSRDSSFEALGQNKPFVLVMAAGSLVGAGIGGALLGIVPSAVLLPLLSAILVISAVKVWRHK</sequence>
<keyword evidence="3 5" id="KW-1133">Transmembrane helix</keyword>
<evidence type="ECO:0000256" key="5">
    <source>
        <dbReference type="RuleBase" id="RU363041"/>
    </source>
</evidence>
<feature type="transmembrane region" description="Helical" evidence="5">
    <location>
        <begin position="225"/>
        <end position="247"/>
    </location>
</feature>
<keyword evidence="5" id="KW-1003">Cell membrane</keyword>
<organism evidence="6 7">
    <name type="scientific">Pelomonas cellulosilytica</name>
    <dbReference type="NCBI Taxonomy" id="2906762"/>
    <lineage>
        <taxon>Bacteria</taxon>
        <taxon>Pseudomonadati</taxon>
        <taxon>Pseudomonadota</taxon>
        <taxon>Betaproteobacteria</taxon>
        <taxon>Burkholderiales</taxon>
        <taxon>Sphaerotilaceae</taxon>
        <taxon>Roseateles</taxon>
    </lineage>
</organism>
<keyword evidence="4 5" id="KW-0472">Membrane</keyword>
<feature type="transmembrane region" description="Helical" evidence="5">
    <location>
        <begin position="78"/>
        <end position="107"/>
    </location>
</feature>
<dbReference type="PANTHER" id="PTHR43701:SF5">
    <property type="entry name" value="MEMBRANE TRANSPORTER PROTEIN-RELATED"/>
    <property type="match status" value="1"/>
</dbReference>
<reference evidence="6 7" key="1">
    <citation type="submission" date="2021-12" db="EMBL/GenBank/DDBJ databases">
        <title>Genome seq of P8.</title>
        <authorList>
            <person name="Seo T."/>
        </authorList>
    </citation>
    <scope>NUCLEOTIDE SEQUENCE [LARGE SCALE GENOMIC DNA]</scope>
    <source>
        <strain evidence="6 7">P8</strain>
    </source>
</reference>
<proteinExistence type="inferred from homology"/>
<feature type="transmembrane region" description="Helical" evidence="5">
    <location>
        <begin position="285"/>
        <end position="303"/>
    </location>
</feature>
<evidence type="ECO:0000256" key="4">
    <source>
        <dbReference type="ARBA" id="ARBA00023136"/>
    </source>
</evidence>
<dbReference type="Proteomes" id="UP001200741">
    <property type="component" value="Unassembled WGS sequence"/>
</dbReference>